<dbReference type="InterPro" id="IPR025483">
    <property type="entry name" value="Lipase_euk"/>
</dbReference>
<accession>A0A1I8Q8C1</accession>
<name>A0A1I8Q8C1_STOCA</name>
<dbReference type="Proteomes" id="UP000095300">
    <property type="component" value="Unassembled WGS sequence"/>
</dbReference>
<evidence type="ECO:0000256" key="2">
    <source>
        <dbReference type="PIRNR" id="PIRNR000862"/>
    </source>
</evidence>
<proteinExistence type="inferred from homology"/>
<dbReference type="PANTHER" id="PTHR11005">
    <property type="entry name" value="LYSOSOMAL ACID LIPASE-RELATED"/>
    <property type="match status" value="1"/>
</dbReference>
<keyword evidence="7" id="KW-1185">Reference proteome</keyword>
<keyword evidence="2" id="KW-0378">Hydrolase</keyword>
<feature type="chain" id="PRO_5009327902" description="Lipase" evidence="4">
    <location>
        <begin position="21"/>
        <end position="410"/>
    </location>
</feature>
<keyword evidence="2" id="KW-0442">Lipid degradation</keyword>
<feature type="active site" description="Charge relay system" evidence="3">
    <location>
        <position position="337"/>
    </location>
</feature>
<dbReference type="InterPro" id="IPR029058">
    <property type="entry name" value="AB_hydrolase_fold"/>
</dbReference>
<dbReference type="PIRSF" id="PIRSF000862">
    <property type="entry name" value="Steryl_ester_lip"/>
    <property type="match status" value="1"/>
</dbReference>
<dbReference type="GO" id="GO:0016788">
    <property type="term" value="F:hydrolase activity, acting on ester bonds"/>
    <property type="evidence" value="ECO:0007669"/>
    <property type="project" value="InterPro"/>
</dbReference>
<dbReference type="AlphaFoldDB" id="A0A1I8Q8C1"/>
<dbReference type="FunFam" id="3.40.50.1820:FF:000179">
    <property type="entry name" value="Lipase"/>
    <property type="match status" value="1"/>
</dbReference>
<evidence type="ECO:0000259" key="5">
    <source>
        <dbReference type="Pfam" id="PF04083"/>
    </source>
</evidence>
<gene>
    <name evidence="6" type="primary">106094982</name>
</gene>
<organism evidence="6 7">
    <name type="scientific">Stomoxys calcitrans</name>
    <name type="common">Stable fly</name>
    <name type="synonym">Conops calcitrans</name>
    <dbReference type="NCBI Taxonomy" id="35570"/>
    <lineage>
        <taxon>Eukaryota</taxon>
        <taxon>Metazoa</taxon>
        <taxon>Ecdysozoa</taxon>
        <taxon>Arthropoda</taxon>
        <taxon>Hexapoda</taxon>
        <taxon>Insecta</taxon>
        <taxon>Pterygota</taxon>
        <taxon>Neoptera</taxon>
        <taxon>Endopterygota</taxon>
        <taxon>Diptera</taxon>
        <taxon>Brachycera</taxon>
        <taxon>Muscomorpha</taxon>
        <taxon>Muscoidea</taxon>
        <taxon>Muscidae</taxon>
        <taxon>Stomoxys</taxon>
    </lineage>
</organism>
<feature type="signal peptide" evidence="4">
    <location>
        <begin position="1"/>
        <end position="20"/>
    </location>
</feature>
<dbReference type="EnsemblMetazoa" id="SCAU014819-RA">
    <property type="protein sequence ID" value="SCAU014819-PA"/>
    <property type="gene ID" value="SCAU014819"/>
</dbReference>
<evidence type="ECO:0000256" key="4">
    <source>
        <dbReference type="SAM" id="SignalP"/>
    </source>
</evidence>
<feature type="active site" description="Nucleophile" evidence="3">
    <location>
        <position position="162"/>
    </location>
</feature>
<protein>
    <recommendedName>
        <fullName evidence="2">Lipase</fullName>
    </recommendedName>
</protein>
<dbReference type="SUPFAM" id="SSF53474">
    <property type="entry name" value="alpha/beta-Hydrolases"/>
    <property type="match status" value="1"/>
</dbReference>
<keyword evidence="2" id="KW-0443">Lipid metabolism</keyword>
<dbReference type="InterPro" id="IPR006693">
    <property type="entry name" value="AB_hydrolase_lipase"/>
</dbReference>
<evidence type="ECO:0000313" key="6">
    <source>
        <dbReference type="EnsemblMetazoa" id="SCAU014819-PA"/>
    </source>
</evidence>
<feature type="domain" description="Partial AB-hydrolase lipase" evidence="5">
    <location>
        <begin position="26"/>
        <end position="86"/>
    </location>
</feature>
<reference evidence="6" key="1">
    <citation type="submission" date="2020-05" db="UniProtKB">
        <authorList>
            <consortium name="EnsemblMetazoa"/>
        </authorList>
    </citation>
    <scope>IDENTIFICATION</scope>
    <source>
        <strain evidence="6">USDA</strain>
    </source>
</reference>
<keyword evidence="4" id="KW-0732">Signal</keyword>
<evidence type="ECO:0000256" key="3">
    <source>
        <dbReference type="PIRSR" id="PIRSR000862-1"/>
    </source>
</evidence>
<evidence type="ECO:0000256" key="1">
    <source>
        <dbReference type="ARBA" id="ARBA00010701"/>
    </source>
</evidence>
<dbReference type="OrthoDB" id="9974421at2759"/>
<dbReference type="GO" id="GO:0016042">
    <property type="term" value="P:lipid catabolic process"/>
    <property type="evidence" value="ECO:0007669"/>
    <property type="project" value="UniProtKB-KW"/>
</dbReference>
<comment type="similarity">
    <text evidence="1 2">Belongs to the AB hydrolase superfamily. Lipase family.</text>
</comment>
<dbReference type="Pfam" id="PF04083">
    <property type="entry name" value="Abhydro_lipase"/>
    <property type="match status" value="1"/>
</dbReference>
<dbReference type="Gene3D" id="3.40.50.1820">
    <property type="entry name" value="alpha/beta hydrolase"/>
    <property type="match status" value="1"/>
</dbReference>
<dbReference type="KEGG" id="scac:106094982"/>
<feature type="active site" description="Charge relay system" evidence="3">
    <location>
        <position position="368"/>
    </location>
</feature>
<dbReference type="VEuPathDB" id="VectorBase:SCAU014819"/>
<evidence type="ECO:0000313" key="7">
    <source>
        <dbReference type="Proteomes" id="UP000095300"/>
    </source>
</evidence>
<dbReference type="STRING" id="35570.A0A1I8Q8C1"/>
<sequence>MQSLSGLVIVVLCGVTTAGALDTCHRITHYGYPCERHNLTTKDGYVLAIFRIPYSQHGDSYDNATSKPPVLLMHCLECSSDIWIISGPENGLPFILADAGYDVWLGNARGNVYSQKHIKLQRSSTEFWEFSLDEIGIIDVPAKIDYVLAITNSQSLHYVGYSQGSTTLMMALASKPEYNEKLRSTHLLAPVVFLCYVGGPVAILGSPIVGSINPLTQLLGTVPLHELEALSRSVAPGLCQRAEFAELCLAFLNIVCGWGSPHLNRTLIPELLSTAPAGGSFRQVIHYAQMVMSCKFRPYDFGLPGNMQKYGKPQPPSYNLANVHPKTPIEMYFGENDYFVPLRDAYRLSKILGNRASWNHVKFPKYNHFDYTLASNVRWCINDCVVDRMQKYEGRSFHGDLCKCFKNKPF</sequence>